<proteinExistence type="predicted"/>
<evidence type="ECO:0000256" key="1">
    <source>
        <dbReference type="ARBA" id="ARBA00022553"/>
    </source>
</evidence>
<protein>
    <recommendedName>
        <fullName evidence="3">Response regulatory domain-containing protein</fullName>
    </recommendedName>
</protein>
<dbReference type="SMART" id="SM00448">
    <property type="entry name" value="REC"/>
    <property type="match status" value="1"/>
</dbReference>
<dbReference type="PROSITE" id="PS50110">
    <property type="entry name" value="RESPONSE_REGULATORY"/>
    <property type="match status" value="1"/>
</dbReference>
<dbReference type="RefSeq" id="WP_345504148.1">
    <property type="nucleotide sequence ID" value="NZ_BAABLO010000011.1"/>
</dbReference>
<name>A0ABP8YGY2_9MICO</name>
<dbReference type="InterPro" id="IPR050595">
    <property type="entry name" value="Bact_response_regulator"/>
</dbReference>
<dbReference type="InterPro" id="IPR011006">
    <property type="entry name" value="CheY-like_superfamily"/>
</dbReference>
<reference evidence="5" key="1">
    <citation type="journal article" date="2019" name="Int. J. Syst. Evol. Microbiol.">
        <title>The Global Catalogue of Microorganisms (GCM) 10K type strain sequencing project: providing services to taxonomists for standard genome sequencing and annotation.</title>
        <authorList>
            <consortium name="The Broad Institute Genomics Platform"/>
            <consortium name="The Broad Institute Genome Sequencing Center for Infectious Disease"/>
            <person name="Wu L."/>
            <person name="Ma J."/>
        </authorList>
    </citation>
    <scope>NUCLEOTIDE SEQUENCE [LARGE SCALE GENOMIC DNA]</scope>
    <source>
        <strain evidence="5">JCM 18961</strain>
    </source>
</reference>
<dbReference type="InterPro" id="IPR001789">
    <property type="entry name" value="Sig_transdc_resp-reg_receiver"/>
</dbReference>
<evidence type="ECO:0000259" key="3">
    <source>
        <dbReference type="PROSITE" id="PS50110"/>
    </source>
</evidence>
<feature type="domain" description="Response regulatory" evidence="3">
    <location>
        <begin position="7"/>
        <end position="121"/>
    </location>
</feature>
<dbReference type="Gene3D" id="3.40.50.2300">
    <property type="match status" value="1"/>
</dbReference>
<dbReference type="Pfam" id="PF00072">
    <property type="entry name" value="Response_reg"/>
    <property type="match status" value="1"/>
</dbReference>
<dbReference type="Proteomes" id="UP001500556">
    <property type="component" value="Unassembled WGS sequence"/>
</dbReference>
<dbReference type="EMBL" id="BAABLO010000011">
    <property type="protein sequence ID" value="GAA4727467.1"/>
    <property type="molecule type" value="Genomic_DNA"/>
</dbReference>
<accession>A0ABP8YGY2</accession>
<dbReference type="PANTHER" id="PTHR44591">
    <property type="entry name" value="STRESS RESPONSE REGULATOR PROTEIN 1"/>
    <property type="match status" value="1"/>
</dbReference>
<evidence type="ECO:0000313" key="4">
    <source>
        <dbReference type="EMBL" id="GAA4727467.1"/>
    </source>
</evidence>
<dbReference type="PANTHER" id="PTHR44591:SF3">
    <property type="entry name" value="RESPONSE REGULATORY DOMAIN-CONTAINING PROTEIN"/>
    <property type="match status" value="1"/>
</dbReference>
<feature type="modified residue" description="4-aspartylphosphate" evidence="2">
    <location>
        <position position="56"/>
    </location>
</feature>
<keyword evidence="5" id="KW-1185">Reference proteome</keyword>
<dbReference type="SUPFAM" id="SSF52172">
    <property type="entry name" value="CheY-like"/>
    <property type="match status" value="1"/>
</dbReference>
<keyword evidence="1 2" id="KW-0597">Phosphoprotein</keyword>
<organism evidence="4 5">
    <name type="scientific">Pedococcus ginsenosidimutans</name>
    <dbReference type="NCBI Taxonomy" id="490570"/>
    <lineage>
        <taxon>Bacteria</taxon>
        <taxon>Bacillati</taxon>
        <taxon>Actinomycetota</taxon>
        <taxon>Actinomycetes</taxon>
        <taxon>Micrococcales</taxon>
        <taxon>Intrasporangiaceae</taxon>
        <taxon>Pedococcus</taxon>
    </lineage>
</organism>
<sequence length="140" mass="14751">MQSRGLRIVVAEDDEDIRVLVERIFAHVGVEVTSVADGASALLALAEEAPDCLVVDLRMPDVDGMDVLDETGRSGSTVPVVLLTASVESEVEVEALAAGAVAVVRKPFQTKVLLTVVARAIRGAQPDRELPPRLVELAGA</sequence>
<evidence type="ECO:0000313" key="5">
    <source>
        <dbReference type="Proteomes" id="UP001500556"/>
    </source>
</evidence>
<comment type="caution">
    <text evidence="4">The sequence shown here is derived from an EMBL/GenBank/DDBJ whole genome shotgun (WGS) entry which is preliminary data.</text>
</comment>
<evidence type="ECO:0000256" key="2">
    <source>
        <dbReference type="PROSITE-ProRule" id="PRU00169"/>
    </source>
</evidence>
<gene>
    <name evidence="4" type="ORF">GCM10025782_27620</name>
</gene>